<feature type="transmembrane region" description="Helical" evidence="6">
    <location>
        <begin position="164"/>
        <end position="186"/>
    </location>
</feature>
<evidence type="ECO:0000256" key="3">
    <source>
        <dbReference type="ARBA" id="ARBA00022692"/>
    </source>
</evidence>
<evidence type="ECO:0000256" key="4">
    <source>
        <dbReference type="ARBA" id="ARBA00022989"/>
    </source>
</evidence>
<dbReference type="AlphaFoldDB" id="A0A1U7M2F1"/>
<dbReference type="EMBL" id="LTDM01000066">
    <property type="protein sequence ID" value="OLS01487.1"/>
    <property type="molecule type" value="Genomic_DNA"/>
</dbReference>
<keyword evidence="3 6" id="KW-0812">Transmembrane</keyword>
<feature type="transmembrane region" description="Helical" evidence="6">
    <location>
        <begin position="198"/>
        <end position="219"/>
    </location>
</feature>
<dbReference type="Pfam" id="PF02683">
    <property type="entry name" value="DsbD_TM"/>
    <property type="match status" value="1"/>
</dbReference>
<name>A0A1U7M2F1_TISCR</name>
<comment type="caution">
    <text evidence="8">The sequence shown here is derived from an EMBL/GenBank/DDBJ whole genome shotgun (WGS) entry which is preliminary data.</text>
</comment>
<keyword evidence="5 6" id="KW-0472">Membrane</keyword>
<dbReference type="GO" id="GO:0016020">
    <property type="term" value="C:membrane"/>
    <property type="evidence" value="ECO:0007669"/>
    <property type="project" value="UniProtKB-SubCell"/>
</dbReference>
<evidence type="ECO:0000256" key="5">
    <source>
        <dbReference type="ARBA" id="ARBA00023136"/>
    </source>
</evidence>
<gene>
    <name evidence="8" type="primary">dsbD</name>
    <name evidence="8" type="ORF">TICRE_25260</name>
</gene>
<dbReference type="Proteomes" id="UP000186112">
    <property type="component" value="Unassembled WGS sequence"/>
</dbReference>
<comment type="similarity">
    <text evidence="2">Belongs to the DsbD family.</text>
</comment>
<dbReference type="InterPro" id="IPR003834">
    <property type="entry name" value="Cyt_c_assmbl_TM_dom"/>
</dbReference>
<evidence type="ECO:0000256" key="2">
    <source>
        <dbReference type="ARBA" id="ARBA00006143"/>
    </source>
</evidence>
<keyword evidence="4 6" id="KW-1133">Transmembrane helix</keyword>
<feature type="transmembrane region" description="Helical" evidence="6">
    <location>
        <begin position="86"/>
        <end position="108"/>
    </location>
</feature>
<protein>
    <submittedName>
        <fullName evidence="8">Thiol:disulfide interchange protein DsbD</fullName>
        <ecNumber evidence="8">1.8.1.8</ecNumber>
    </submittedName>
</protein>
<dbReference type="InterPro" id="IPR051790">
    <property type="entry name" value="Cytochrome_c-biogenesis_DsbD"/>
</dbReference>
<keyword evidence="8" id="KW-0560">Oxidoreductase</keyword>
<comment type="subcellular location">
    <subcellularLocation>
        <location evidence="1">Membrane</location>
        <topology evidence="1">Multi-pass membrane protein</topology>
    </subcellularLocation>
</comment>
<keyword evidence="9" id="KW-1185">Reference proteome</keyword>
<dbReference type="PANTHER" id="PTHR31272">
    <property type="entry name" value="CYTOCHROME C-TYPE BIOGENESIS PROTEIN HI_1454-RELATED"/>
    <property type="match status" value="1"/>
</dbReference>
<evidence type="ECO:0000313" key="8">
    <source>
        <dbReference type="EMBL" id="OLS01487.1"/>
    </source>
</evidence>
<feature type="transmembrane region" description="Helical" evidence="6">
    <location>
        <begin position="6"/>
        <end position="34"/>
    </location>
</feature>
<evidence type="ECO:0000256" key="1">
    <source>
        <dbReference type="ARBA" id="ARBA00004141"/>
    </source>
</evidence>
<sequence length="230" mass="25449">MFLQEVSWGVAFVAGFLSFFSACILPLIPAYIMYLTGSTLEEEVNERRLFALTRTLGFVLGFTVIFIIMGVSASFIGKVFVRNRDIFAKVSGILIILFGLNMLGVFKFGIMKKINIKAPKSVTNWFSSVLMGMAFAAGWSPCFGPVLGAILVYAGATETLGQGILLLLIYSFGMAVPFILTSLFINKFAELMDRYENYLKYINIIGGALMIVFGLLVFFDKVVDISRLLL</sequence>
<organism evidence="8 9">
    <name type="scientific">Tissierella creatinophila DSM 6911</name>
    <dbReference type="NCBI Taxonomy" id="1123403"/>
    <lineage>
        <taxon>Bacteria</taxon>
        <taxon>Bacillati</taxon>
        <taxon>Bacillota</taxon>
        <taxon>Tissierellia</taxon>
        <taxon>Tissierellales</taxon>
        <taxon>Tissierellaceae</taxon>
        <taxon>Tissierella</taxon>
    </lineage>
</organism>
<dbReference type="GO" id="GO:0047134">
    <property type="term" value="F:protein-disulfide reductase [NAD(P)H] activity"/>
    <property type="evidence" value="ECO:0007669"/>
    <property type="project" value="UniProtKB-EC"/>
</dbReference>
<dbReference type="GO" id="GO:0017004">
    <property type="term" value="P:cytochrome complex assembly"/>
    <property type="evidence" value="ECO:0007669"/>
    <property type="project" value="InterPro"/>
</dbReference>
<evidence type="ECO:0000313" key="9">
    <source>
        <dbReference type="Proteomes" id="UP000186112"/>
    </source>
</evidence>
<dbReference type="PANTHER" id="PTHR31272:SF4">
    <property type="entry name" value="CYTOCHROME C-TYPE BIOGENESIS PROTEIN HI_1454-RELATED"/>
    <property type="match status" value="1"/>
</dbReference>
<evidence type="ECO:0000259" key="7">
    <source>
        <dbReference type="Pfam" id="PF02683"/>
    </source>
</evidence>
<reference evidence="8 9" key="1">
    <citation type="submission" date="2016-02" db="EMBL/GenBank/DDBJ databases">
        <title>Genome sequence of Tissierella creatinophila DSM 6911.</title>
        <authorList>
            <person name="Poehlein A."/>
            <person name="Daniel R."/>
        </authorList>
    </citation>
    <scope>NUCLEOTIDE SEQUENCE [LARGE SCALE GENOMIC DNA]</scope>
    <source>
        <strain evidence="8 9">DSM 6911</strain>
    </source>
</reference>
<dbReference type="RefSeq" id="WP_075728627.1">
    <property type="nucleotide sequence ID" value="NZ_LTDM01000066.1"/>
</dbReference>
<dbReference type="EC" id="1.8.1.8" evidence="8"/>
<dbReference type="OrthoDB" id="9803065at2"/>
<feature type="domain" description="Cytochrome C biogenesis protein transmembrane" evidence="7">
    <location>
        <begin position="10"/>
        <end position="215"/>
    </location>
</feature>
<feature type="transmembrane region" description="Helical" evidence="6">
    <location>
        <begin position="55"/>
        <end position="80"/>
    </location>
</feature>
<proteinExistence type="inferred from homology"/>
<evidence type="ECO:0000256" key="6">
    <source>
        <dbReference type="SAM" id="Phobius"/>
    </source>
</evidence>
<accession>A0A1U7M2F1</accession>
<feature type="transmembrane region" description="Helical" evidence="6">
    <location>
        <begin position="129"/>
        <end position="152"/>
    </location>
</feature>